<sequence length="255" mass="29260">MRDSVILARAGQSQPLRYVKLEEFMIPLKDDIESYTRPFITYLILGLNIIVYLYEFLIGSYKQDFIWQFGAVPYEIFHPVYVSGEMTLMPYLKILFSMFIHANFMHILGNMLFLWVFSDNVEDRIGHFKFLFLYLIWGISGTLLHSLLSSDSKIPMVGASGAISGILGAYVVFYPRARILSLIPFGFFLRMTYLPSIFFIGIWFLYQFLFGIATVGATGGGVAYFAHIGGFVAGLLSALLFTKRKRRNRVDYEIF</sequence>
<organism evidence="9">
    <name type="scientific">candidate division WOR-3 bacterium</name>
    <dbReference type="NCBI Taxonomy" id="2052148"/>
    <lineage>
        <taxon>Bacteria</taxon>
        <taxon>Bacteria division WOR-3</taxon>
    </lineage>
</organism>
<feature type="transmembrane region" description="Helical" evidence="7">
    <location>
        <begin position="94"/>
        <end position="118"/>
    </location>
</feature>
<evidence type="ECO:0000256" key="3">
    <source>
        <dbReference type="ARBA" id="ARBA00022692"/>
    </source>
</evidence>
<dbReference type="PANTHER" id="PTHR43731">
    <property type="entry name" value="RHOMBOID PROTEASE"/>
    <property type="match status" value="1"/>
</dbReference>
<name>A0A7C4TED8_UNCW3</name>
<protein>
    <submittedName>
        <fullName evidence="9">Rhomboid family intramembrane serine protease</fullName>
    </submittedName>
</protein>
<feature type="transmembrane region" description="Helical" evidence="7">
    <location>
        <begin position="130"/>
        <end position="148"/>
    </location>
</feature>
<comment type="caution">
    <text evidence="9">The sequence shown here is derived from an EMBL/GenBank/DDBJ whole genome shotgun (WGS) entry which is preliminary data.</text>
</comment>
<keyword evidence="3 7" id="KW-0812">Transmembrane</keyword>
<keyword evidence="4" id="KW-0378">Hydrolase</keyword>
<dbReference type="GO" id="GO:0004252">
    <property type="term" value="F:serine-type endopeptidase activity"/>
    <property type="evidence" value="ECO:0007669"/>
    <property type="project" value="InterPro"/>
</dbReference>
<gene>
    <name evidence="9" type="ORF">ENV60_05585</name>
</gene>
<evidence type="ECO:0000256" key="2">
    <source>
        <dbReference type="ARBA" id="ARBA00009045"/>
    </source>
</evidence>
<feature type="transmembrane region" description="Helical" evidence="7">
    <location>
        <begin position="154"/>
        <end position="175"/>
    </location>
</feature>
<evidence type="ECO:0000313" key="9">
    <source>
        <dbReference type="EMBL" id="HGV97750.1"/>
    </source>
</evidence>
<dbReference type="FunFam" id="1.20.1540.10:FF:000027">
    <property type="entry name" value="Rhomboid family intramembrane serine protease"/>
    <property type="match status" value="1"/>
</dbReference>
<feature type="domain" description="Peptidase S54 rhomboid" evidence="8">
    <location>
        <begin position="93"/>
        <end position="243"/>
    </location>
</feature>
<dbReference type="InterPro" id="IPR035952">
    <property type="entry name" value="Rhomboid-like_sf"/>
</dbReference>
<dbReference type="InterPro" id="IPR022764">
    <property type="entry name" value="Peptidase_S54_rhomboid_dom"/>
</dbReference>
<dbReference type="AlphaFoldDB" id="A0A7C4TED8"/>
<comment type="similarity">
    <text evidence="2">Belongs to the peptidase S54 family.</text>
</comment>
<evidence type="ECO:0000256" key="4">
    <source>
        <dbReference type="ARBA" id="ARBA00022801"/>
    </source>
</evidence>
<dbReference type="GO" id="GO:0006508">
    <property type="term" value="P:proteolysis"/>
    <property type="evidence" value="ECO:0007669"/>
    <property type="project" value="UniProtKB-KW"/>
</dbReference>
<proteinExistence type="inferred from homology"/>
<keyword evidence="9" id="KW-0645">Protease</keyword>
<evidence type="ECO:0000259" key="8">
    <source>
        <dbReference type="Pfam" id="PF01694"/>
    </source>
</evidence>
<comment type="subcellular location">
    <subcellularLocation>
        <location evidence="1">Membrane</location>
        <topology evidence="1">Multi-pass membrane protein</topology>
    </subcellularLocation>
</comment>
<dbReference type="Pfam" id="PF01694">
    <property type="entry name" value="Rhomboid"/>
    <property type="match status" value="1"/>
</dbReference>
<evidence type="ECO:0000256" key="6">
    <source>
        <dbReference type="ARBA" id="ARBA00023136"/>
    </source>
</evidence>
<accession>A0A7C4TED8</accession>
<evidence type="ECO:0000256" key="7">
    <source>
        <dbReference type="SAM" id="Phobius"/>
    </source>
</evidence>
<dbReference type="PANTHER" id="PTHR43731:SF14">
    <property type="entry name" value="PRESENILIN-ASSOCIATED RHOMBOID-LIKE PROTEIN, MITOCHONDRIAL"/>
    <property type="match status" value="1"/>
</dbReference>
<feature type="transmembrane region" description="Helical" evidence="7">
    <location>
        <begin position="39"/>
        <end position="58"/>
    </location>
</feature>
<feature type="transmembrane region" description="Helical" evidence="7">
    <location>
        <begin position="221"/>
        <end position="241"/>
    </location>
</feature>
<keyword evidence="6 7" id="KW-0472">Membrane</keyword>
<evidence type="ECO:0000256" key="1">
    <source>
        <dbReference type="ARBA" id="ARBA00004141"/>
    </source>
</evidence>
<reference evidence="9" key="1">
    <citation type="journal article" date="2020" name="mSystems">
        <title>Genome- and Community-Level Interaction Insights into Carbon Utilization and Element Cycling Functions of Hydrothermarchaeota in Hydrothermal Sediment.</title>
        <authorList>
            <person name="Zhou Z."/>
            <person name="Liu Y."/>
            <person name="Xu W."/>
            <person name="Pan J."/>
            <person name="Luo Z.H."/>
            <person name="Li M."/>
        </authorList>
    </citation>
    <scope>NUCLEOTIDE SEQUENCE [LARGE SCALE GENOMIC DNA]</scope>
    <source>
        <strain evidence="9">SpSt-774</strain>
    </source>
</reference>
<dbReference type="Gene3D" id="1.20.1540.10">
    <property type="entry name" value="Rhomboid-like"/>
    <property type="match status" value="1"/>
</dbReference>
<feature type="transmembrane region" description="Helical" evidence="7">
    <location>
        <begin position="187"/>
        <end position="209"/>
    </location>
</feature>
<dbReference type="SUPFAM" id="SSF144091">
    <property type="entry name" value="Rhomboid-like"/>
    <property type="match status" value="1"/>
</dbReference>
<keyword evidence="5 7" id="KW-1133">Transmembrane helix</keyword>
<dbReference type="GO" id="GO:0016020">
    <property type="term" value="C:membrane"/>
    <property type="evidence" value="ECO:0007669"/>
    <property type="project" value="UniProtKB-SubCell"/>
</dbReference>
<dbReference type="InterPro" id="IPR050925">
    <property type="entry name" value="Rhomboid_protease_S54"/>
</dbReference>
<dbReference type="EMBL" id="DTGZ01000102">
    <property type="protein sequence ID" value="HGV97750.1"/>
    <property type="molecule type" value="Genomic_DNA"/>
</dbReference>
<evidence type="ECO:0000256" key="5">
    <source>
        <dbReference type="ARBA" id="ARBA00022989"/>
    </source>
</evidence>